<gene>
    <name evidence="7" type="primary">hemK</name>
    <name evidence="5" type="synonym">prmC</name>
    <name evidence="7" type="ordered locus">Dshi_1732</name>
</gene>
<dbReference type="PROSITE" id="PS00092">
    <property type="entry name" value="N6_MTASE"/>
    <property type="match status" value="1"/>
</dbReference>
<dbReference type="SUPFAM" id="SSF53335">
    <property type="entry name" value="S-adenosyl-L-methionine-dependent methyltransferases"/>
    <property type="match status" value="1"/>
</dbReference>
<dbReference type="KEGG" id="dsh:Dshi_1732"/>
<dbReference type="HAMAP" id="MF_02126">
    <property type="entry name" value="RF_methyltr_PrmC"/>
    <property type="match status" value="1"/>
</dbReference>
<feature type="binding site" evidence="5">
    <location>
        <position position="180"/>
    </location>
    <ligand>
        <name>S-adenosyl-L-methionine</name>
        <dbReference type="ChEBI" id="CHEBI:59789"/>
    </ligand>
</feature>
<evidence type="ECO:0000256" key="3">
    <source>
        <dbReference type="ARBA" id="ARBA00022691"/>
    </source>
</evidence>
<evidence type="ECO:0000256" key="5">
    <source>
        <dbReference type="HAMAP-Rule" id="MF_02126"/>
    </source>
</evidence>
<protein>
    <recommendedName>
        <fullName evidence="5">Release factor glutamine methyltransferase</fullName>
        <shortName evidence="5">RF MTase</shortName>
        <ecNumber evidence="5">2.1.1.297</ecNumber>
    </recommendedName>
    <alternativeName>
        <fullName evidence="5">N5-glutamine methyltransferase PrmC</fullName>
    </alternativeName>
    <alternativeName>
        <fullName evidence="5">Protein-(glutamine-N5) MTase PrmC</fullName>
    </alternativeName>
    <alternativeName>
        <fullName evidence="5">Protein-glutamine N-methyltransferase PrmC</fullName>
    </alternativeName>
</protein>
<evidence type="ECO:0000256" key="2">
    <source>
        <dbReference type="ARBA" id="ARBA00022679"/>
    </source>
</evidence>
<dbReference type="InterPro" id="IPR004556">
    <property type="entry name" value="HemK-like"/>
</dbReference>
<keyword evidence="2 5" id="KW-0808">Transferase</keyword>
<reference evidence="8" key="1">
    <citation type="journal article" date="2010" name="ISME J.">
        <title>The complete genome sequence of the algal symbiont Dinoroseobacter shibae: a hitchhiker's guide to life in the sea.</title>
        <authorList>
            <person name="Wagner-Dobler I."/>
            <person name="Ballhausen B."/>
            <person name="Berger M."/>
            <person name="Brinkhoff T."/>
            <person name="Buchholz I."/>
            <person name="Bunk B."/>
            <person name="Cypionka H."/>
            <person name="Daniel R."/>
            <person name="Drepper T."/>
            <person name="Gerdts G."/>
            <person name="Hahnke S."/>
            <person name="Han C."/>
            <person name="Jahn D."/>
            <person name="Kalhoefer D."/>
            <person name="Kiss H."/>
            <person name="Klenk H.P."/>
            <person name="Kyrpides N."/>
            <person name="Liebl W."/>
            <person name="Liesegang H."/>
            <person name="Meincke L."/>
            <person name="Pati A."/>
            <person name="Petersen J."/>
            <person name="Piekarski T."/>
            <person name="Pommerenke C."/>
            <person name="Pradella S."/>
            <person name="Pukall R."/>
            <person name="Rabus R."/>
            <person name="Stackebrandt E."/>
            <person name="Thole S."/>
            <person name="Thompson L."/>
            <person name="Tielen P."/>
            <person name="Tomasch J."/>
            <person name="von Jan M."/>
            <person name="Wanphrut N."/>
            <person name="Wichels A."/>
            <person name="Zech H."/>
            <person name="Simon M."/>
        </authorList>
    </citation>
    <scope>NUCLEOTIDE SEQUENCE [LARGE SCALE GENOMIC DNA]</scope>
    <source>
        <strain evidence="8">DSM 16493 / NCIMB 14021 / DFL 12</strain>
    </source>
</reference>
<dbReference type="AlphaFoldDB" id="A8LLU6"/>
<comment type="catalytic activity">
    <reaction evidence="4 5">
        <text>L-glutaminyl-[peptide chain release factor] + S-adenosyl-L-methionine = N(5)-methyl-L-glutaminyl-[peptide chain release factor] + S-adenosyl-L-homocysteine + H(+)</text>
        <dbReference type="Rhea" id="RHEA:42896"/>
        <dbReference type="Rhea" id="RHEA-COMP:10271"/>
        <dbReference type="Rhea" id="RHEA-COMP:10272"/>
        <dbReference type="ChEBI" id="CHEBI:15378"/>
        <dbReference type="ChEBI" id="CHEBI:30011"/>
        <dbReference type="ChEBI" id="CHEBI:57856"/>
        <dbReference type="ChEBI" id="CHEBI:59789"/>
        <dbReference type="ChEBI" id="CHEBI:61891"/>
        <dbReference type="EC" id="2.1.1.297"/>
    </reaction>
</comment>
<feature type="binding site" evidence="5">
    <location>
        <position position="166"/>
    </location>
    <ligand>
        <name>S-adenosyl-L-methionine</name>
        <dbReference type="ChEBI" id="CHEBI:59789"/>
    </ligand>
</feature>
<sequence>MSDRHAAWLQALAEAGVADPAGDLRRLFDWAYAQGQGDPAPQTRDRPNDWTLYTLEDAVKARAARQPVSQIIGRRAFFKHDFEVTPDVLDPRPDTETLVEVALAHPFDTVLDIGSGSGCILLSLLAERPEATGLGIDISAPALDVARRNADRLGLAGRARFRRSDWLAEVDEQFDLIVSNPPYIDAATYATLAPELRDWEPRGALEAGADGLDAYRVIARDAPRVLAPGGTLCLEIGHDQGRSVPALLAASGWRQITVQRDLIGKDRVVTANLI</sequence>
<dbReference type="Gene3D" id="1.10.8.10">
    <property type="entry name" value="DNA helicase RuvA subunit, C-terminal domain"/>
    <property type="match status" value="1"/>
</dbReference>
<dbReference type="Proteomes" id="UP000006833">
    <property type="component" value="Chromosome"/>
</dbReference>
<evidence type="ECO:0000313" key="8">
    <source>
        <dbReference type="Proteomes" id="UP000006833"/>
    </source>
</evidence>
<evidence type="ECO:0000259" key="6">
    <source>
        <dbReference type="Pfam" id="PF05175"/>
    </source>
</evidence>
<evidence type="ECO:0000256" key="4">
    <source>
        <dbReference type="ARBA" id="ARBA00048391"/>
    </source>
</evidence>
<dbReference type="InterPro" id="IPR019874">
    <property type="entry name" value="RF_methyltr_PrmC"/>
</dbReference>
<comment type="similarity">
    <text evidence="5">Belongs to the protein N5-glutamine methyltransferase family. PrmC subfamily.</text>
</comment>
<dbReference type="Pfam" id="PF05175">
    <property type="entry name" value="MTS"/>
    <property type="match status" value="1"/>
</dbReference>
<keyword evidence="1 5" id="KW-0489">Methyltransferase</keyword>
<accession>A8LLU6</accession>
<proteinExistence type="inferred from homology"/>
<dbReference type="InterPro" id="IPR029063">
    <property type="entry name" value="SAM-dependent_MTases_sf"/>
</dbReference>
<feature type="binding site" evidence="5">
    <location>
        <begin position="180"/>
        <end position="183"/>
    </location>
    <ligand>
        <name>substrate</name>
    </ligand>
</feature>
<name>A8LLU6_DINSH</name>
<dbReference type="GO" id="GO:0003676">
    <property type="term" value="F:nucleic acid binding"/>
    <property type="evidence" value="ECO:0007669"/>
    <property type="project" value="InterPro"/>
</dbReference>
<feature type="binding site" evidence="5">
    <location>
        <position position="137"/>
    </location>
    <ligand>
        <name>S-adenosyl-L-methionine</name>
        <dbReference type="ChEBI" id="CHEBI:59789"/>
    </ligand>
</feature>
<keyword evidence="3 5" id="KW-0949">S-adenosyl-L-methionine</keyword>
<dbReference type="STRING" id="398580.Dshi_1732"/>
<dbReference type="eggNOG" id="COG2890">
    <property type="taxonomic scope" value="Bacteria"/>
</dbReference>
<dbReference type="InterPro" id="IPR007848">
    <property type="entry name" value="Small_mtfrase_dom"/>
</dbReference>
<evidence type="ECO:0000256" key="1">
    <source>
        <dbReference type="ARBA" id="ARBA00022603"/>
    </source>
</evidence>
<dbReference type="GO" id="GO:0102559">
    <property type="term" value="F:peptide chain release factor N(5)-glutamine methyltransferase activity"/>
    <property type="evidence" value="ECO:0007669"/>
    <property type="project" value="UniProtKB-EC"/>
</dbReference>
<dbReference type="Gene3D" id="3.40.50.150">
    <property type="entry name" value="Vaccinia Virus protein VP39"/>
    <property type="match status" value="1"/>
</dbReference>
<dbReference type="InterPro" id="IPR050320">
    <property type="entry name" value="N5-glutamine_MTase"/>
</dbReference>
<keyword evidence="8" id="KW-1185">Reference proteome</keyword>
<dbReference type="HOGENOM" id="CLU_018398_3_1_5"/>
<comment type="function">
    <text evidence="5">Methylates the class 1 translation termination release factors RF1/PrfA and RF2/PrfB on the glutamine residue of the universally conserved GGQ motif.</text>
</comment>
<dbReference type="CDD" id="cd02440">
    <property type="entry name" value="AdoMet_MTases"/>
    <property type="match status" value="1"/>
</dbReference>
<dbReference type="EC" id="2.1.1.297" evidence="5"/>
<dbReference type="RefSeq" id="WP_012178404.1">
    <property type="nucleotide sequence ID" value="NC_009952.1"/>
</dbReference>
<dbReference type="NCBIfam" id="TIGR00536">
    <property type="entry name" value="hemK_fam"/>
    <property type="match status" value="1"/>
</dbReference>
<feature type="domain" description="Methyltransferase small" evidence="6">
    <location>
        <begin position="95"/>
        <end position="187"/>
    </location>
</feature>
<dbReference type="PANTHER" id="PTHR18895:SF74">
    <property type="entry name" value="MTRF1L RELEASE FACTOR GLUTAMINE METHYLTRANSFERASE"/>
    <property type="match status" value="1"/>
</dbReference>
<evidence type="ECO:0000313" key="7">
    <source>
        <dbReference type="EMBL" id="ABV93474.1"/>
    </source>
</evidence>
<dbReference type="InterPro" id="IPR002052">
    <property type="entry name" value="DNA_methylase_N6_adenine_CS"/>
</dbReference>
<organism evidence="7 8">
    <name type="scientific">Dinoroseobacter shibae (strain DSM 16493 / NCIMB 14021 / DFL 12)</name>
    <dbReference type="NCBI Taxonomy" id="398580"/>
    <lineage>
        <taxon>Bacteria</taxon>
        <taxon>Pseudomonadati</taxon>
        <taxon>Pseudomonadota</taxon>
        <taxon>Alphaproteobacteria</taxon>
        <taxon>Rhodobacterales</taxon>
        <taxon>Roseobacteraceae</taxon>
        <taxon>Dinoroseobacter</taxon>
    </lineage>
</organism>
<dbReference type="PANTHER" id="PTHR18895">
    <property type="entry name" value="HEMK METHYLTRANSFERASE"/>
    <property type="match status" value="1"/>
</dbReference>
<dbReference type="GO" id="GO:0032259">
    <property type="term" value="P:methylation"/>
    <property type="evidence" value="ECO:0007669"/>
    <property type="project" value="UniProtKB-KW"/>
</dbReference>
<dbReference type="EMBL" id="CP000830">
    <property type="protein sequence ID" value="ABV93474.1"/>
    <property type="molecule type" value="Genomic_DNA"/>
</dbReference>
<feature type="binding site" evidence="5">
    <location>
        <begin position="114"/>
        <end position="118"/>
    </location>
    <ligand>
        <name>S-adenosyl-L-methionine</name>
        <dbReference type="ChEBI" id="CHEBI:59789"/>
    </ligand>
</feature>
<dbReference type="NCBIfam" id="TIGR03534">
    <property type="entry name" value="RF_mod_PrmC"/>
    <property type="match status" value="1"/>
</dbReference>
<dbReference type="OrthoDB" id="9800643at2"/>